<protein>
    <submittedName>
        <fullName evidence="2">Uncharacterized protein</fullName>
    </submittedName>
</protein>
<dbReference type="EMBL" id="GGEC01069386">
    <property type="protein sequence ID" value="MBX49870.1"/>
    <property type="molecule type" value="Transcribed_RNA"/>
</dbReference>
<dbReference type="AlphaFoldDB" id="A0A2P2P565"/>
<accession>A0A2P2P565</accession>
<name>A0A2P2P565_RHIMU</name>
<organism evidence="2">
    <name type="scientific">Rhizophora mucronata</name>
    <name type="common">Asiatic mangrove</name>
    <dbReference type="NCBI Taxonomy" id="61149"/>
    <lineage>
        <taxon>Eukaryota</taxon>
        <taxon>Viridiplantae</taxon>
        <taxon>Streptophyta</taxon>
        <taxon>Embryophyta</taxon>
        <taxon>Tracheophyta</taxon>
        <taxon>Spermatophyta</taxon>
        <taxon>Magnoliopsida</taxon>
        <taxon>eudicotyledons</taxon>
        <taxon>Gunneridae</taxon>
        <taxon>Pentapetalae</taxon>
        <taxon>rosids</taxon>
        <taxon>fabids</taxon>
        <taxon>Malpighiales</taxon>
        <taxon>Rhizophoraceae</taxon>
        <taxon>Rhizophora</taxon>
    </lineage>
</organism>
<sequence>MLSSDLSWSISSFSPHSSASSVSPILFTKSLHAPLSTSACSLLTSSSKAFT</sequence>
<reference evidence="2" key="1">
    <citation type="submission" date="2018-02" db="EMBL/GenBank/DDBJ databases">
        <title>Rhizophora mucronata_Transcriptome.</title>
        <authorList>
            <person name="Meera S.P."/>
            <person name="Sreeshan A."/>
            <person name="Augustine A."/>
        </authorList>
    </citation>
    <scope>NUCLEOTIDE SEQUENCE</scope>
    <source>
        <tissue evidence="2">Leaf</tissue>
    </source>
</reference>
<evidence type="ECO:0000313" key="2">
    <source>
        <dbReference type="EMBL" id="MBX49870.1"/>
    </source>
</evidence>
<proteinExistence type="predicted"/>
<feature type="region of interest" description="Disordered" evidence="1">
    <location>
        <begin position="1"/>
        <end position="21"/>
    </location>
</feature>
<evidence type="ECO:0000256" key="1">
    <source>
        <dbReference type="SAM" id="MobiDB-lite"/>
    </source>
</evidence>